<evidence type="ECO:0000313" key="4">
    <source>
        <dbReference type="Proteomes" id="UP001291623"/>
    </source>
</evidence>
<keyword evidence="4" id="KW-1185">Reference proteome</keyword>
<dbReference type="Proteomes" id="UP001291623">
    <property type="component" value="Unassembled WGS sequence"/>
</dbReference>
<dbReference type="AlphaFoldDB" id="A0AAE1VY79"/>
<dbReference type="GO" id="GO:0006520">
    <property type="term" value="P:amino acid metabolic process"/>
    <property type="evidence" value="ECO:0007669"/>
    <property type="project" value="InterPro"/>
</dbReference>
<dbReference type="InterPro" id="IPR036291">
    <property type="entry name" value="NAD(P)-bd_dom_sf"/>
</dbReference>
<organism evidence="3 4">
    <name type="scientific">Anisodus tanguticus</name>
    <dbReference type="NCBI Taxonomy" id="243964"/>
    <lineage>
        <taxon>Eukaryota</taxon>
        <taxon>Viridiplantae</taxon>
        <taxon>Streptophyta</taxon>
        <taxon>Embryophyta</taxon>
        <taxon>Tracheophyta</taxon>
        <taxon>Spermatophyta</taxon>
        <taxon>Magnoliopsida</taxon>
        <taxon>eudicotyledons</taxon>
        <taxon>Gunneridae</taxon>
        <taxon>Pentapetalae</taxon>
        <taxon>asterids</taxon>
        <taxon>lamiids</taxon>
        <taxon>Solanales</taxon>
        <taxon>Solanaceae</taxon>
        <taxon>Solanoideae</taxon>
        <taxon>Hyoscyameae</taxon>
        <taxon>Anisodus</taxon>
    </lineage>
</organism>
<feature type="transmembrane region" description="Helical" evidence="1">
    <location>
        <begin position="97"/>
        <end position="117"/>
    </location>
</feature>
<accession>A0AAE1VY79</accession>
<keyword evidence="1" id="KW-0812">Transmembrane</keyword>
<dbReference type="SUPFAM" id="SSF51735">
    <property type="entry name" value="NAD(P)-binding Rossmann-fold domains"/>
    <property type="match status" value="1"/>
</dbReference>
<sequence>MLAQSTMMKLSLGVKGSNIPCTAEAVDVLRKADVLVAPSMTAGVGGVGSSVLDYSLFMICNSFVEKEQALPEFASEVIFFMYILYNDLKIQHYGFLLSFALVQSKLMLPVAVILALVMPTWIRYNAKVGKNGVCPEVHWLSAKAYHIFDIDKISDDQLQVVAGELELKECSLNWSPEDFESKLLVNT</sequence>
<dbReference type="EMBL" id="JAVYJV010000001">
    <property type="protein sequence ID" value="KAK4379764.1"/>
    <property type="molecule type" value="Genomic_DNA"/>
</dbReference>
<evidence type="ECO:0000256" key="1">
    <source>
        <dbReference type="SAM" id="Phobius"/>
    </source>
</evidence>
<reference evidence="3" key="1">
    <citation type="submission" date="2023-12" db="EMBL/GenBank/DDBJ databases">
        <title>Genome assembly of Anisodus tanguticus.</title>
        <authorList>
            <person name="Wang Y.-J."/>
        </authorList>
    </citation>
    <scope>NUCLEOTIDE SEQUENCE</scope>
    <source>
        <strain evidence="3">KB-2021</strain>
        <tissue evidence="3">Leaf</tissue>
    </source>
</reference>
<protein>
    <recommendedName>
        <fullName evidence="2">Glutamate/phenylalanine/leucine/valine/L-tryptophan dehydrogenase C-terminal domain-containing protein</fullName>
    </recommendedName>
</protein>
<name>A0AAE1VY79_9SOLA</name>
<keyword evidence="1" id="KW-1133">Transmembrane helix</keyword>
<keyword evidence="1" id="KW-0472">Membrane</keyword>
<gene>
    <name evidence="3" type="ORF">RND71_001626</name>
</gene>
<evidence type="ECO:0000313" key="3">
    <source>
        <dbReference type="EMBL" id="KAK4379764.1"/>
    </source>
</evidence>
<proteinExistence type="predicted"/>
<comment type="caution">
    <text evidence="3">The sequence shown here is derived from an EMBL/GenBank/DDBJ whole genome shotgun (WGS) entry which is preliminary data.</text>
</comment>
<dbReference type="InterPro" id="IPR006096">
    <property type="entry name" value="Glu/Leu/Phe/Val/Trp_DH_C"/>
</dbReference>
<dbReference type="GO" id="GO:0016491">
    <property type="term" value="F:oxidoreductase activity"/>
    <property type="evidence" value="ECO:0007669"/>
    <property type="project" value="InterPro"/>
</dbReference>
<evidence type="ECO:0000259" key="2">
    <source>
        <dbReference type="Pfam" id="PF00208"/>
    </source>
</evidence>
<dbReference type="Gene3D" id="3.40.50.720">
    <property type="entry name" value="NAD(P)-binding Rossmann-like Domain"/>
    <property type="match status" value="1"/>
</dbReference>
<dbReference type="Pfam" id="PF00208">
    <property type="entry name" value="ELFV_dehydrog"/>
    <property type="match status" value="1"/>
</dbReference>
<feature type="domain" description="Glutamate/phenylalanine/leucine/valine/L-tryptophan dehydrogenase C-terminal" evidence="2">
    <location>
        <begin position="14"/>
        <end position="55"/>
    </location>
</feature>